<dbReference type="EMBL" id="CP037920">
    <property type="protein sequence ID" value="QDT97765.1"/>
    <property type="molecule type" value="Genomic_DNA"/>
</dbReference>
<dbReference type="PROSITE" id="PS51178">
    <property type="entry name" value="PASTA"/>
    <property type="match status" value="1"/>
</dbReference>
<dbReference type="Gene3D" id="2.50.20.10">
    <property type="entry name" value="Lipoprotein localisation LolA/LolB/LppX"/>
    <property type="match status" value="1"/>
</dbReference>
<gene>
    <name evidence="3" type="ORF">V144x_32470</name>
</gene>
<sequence precursor="true">MVMNNKWFLHLKSPILFCLILLLVAAPHSNAQLQILVPQKTHPDLEEVLLNWQNKAASYKAIRGSFKRSLFDRVLSIEKRSEGKFYFEKQAVSRFDTYEPIFVQSDKSYNKFETKGLPYKVISSGAKKWINNSQESILVNDKKLTFEIVPIDLIQKKSHDNIMEIPPSFFFEMTVVRAKELFEIKLIENSKNHIILVLKPFDINGRNINSCLIKVVLNHKTYLPKEVQISFPRRLQFVYYTFEEVETQKTNVDRNLWLKGFFDDNCSFYPDLAQYKQKERVRQPIGMKLVPSITGLHASKAEFILKRSGFKTRFVAGPYAEVGEKIFEVCGQDPAAETFAKEGSTVKVFVLSRRKSASNKTKDLHSPSFIR</sequence>
<dbReference type="InterPro" id="IPR005543">
    <property type="entry name" value="PASTA_dom"/>
</dbReference>
<dbReference type="AlphaFoldDB" id="A0A517VXP0"/>
<keyword evidence="1" id="KW-0732">Signal</keyword>
<evidence type="ECO:0000313" key="3">
    <source>
        <dbReference type="EMBL" id="QDT97765.1"/>
    </source>
</evidence>
<evidence type="ECO:0000259" key="2">
    <source>
        <dbReference type="PROSITE" id="PS51178"/>
    </source>
</evidence>
<dbReference type="Gene3D" id="3.30.10.20">
    <property type="match status" value="1"/>
</dbReference>
<dbReference type="KEGG" id="gaw:V144x_32470"/>
<dbReference type="Proteomes" id="UP000318704">
    <property type="component" value="Chromosome"/>
</dbReference>
<feature type="signal peptide" evidence="1">
    <location>
        <begin position="1"/>
        <end position="31"/>
    </location>
</feature>
<accession>A0A517VXP0</accession>
<feature type="domain" description="PASTA" evidence="2">
    <location>
        <begin position="283"/>
        <end position="352"/>
    </location>
</feature>
<name>A0A517VXP0_9PLAN</name>
<organism evidence="3 4">
    <name type="scientific">Gimesia aquarii</name>
    <dbReference type="NCBI Taxonomy" id="2527964"/>
    <lineage>
        <taxon>Bacteria</taxon>
        <taxon>Pseudomonadati</taxon>
        <taxon>Planctomycetota</taxon>
        <taxon>Planctomycetia</taxon>
        <taxon>Planctomycetales</taxon>
        <taxon>Planctomycetaceae</taxon>
        <taxon>Gimesia</taxon>
    </lineage>
</organism>
<dbReference type="CDD" id="cd06577">
    <property type="entry name" value="PASTA_pknB"/>
    <property type="match status" value="1"/>
</dbReference>
<evidence type="ECO:0000256" key="1">
    <source>
        <dbReference type="SAM" id="SignalP"/>
    </source>
</evidence>
<protein>
    <recommendedName>
        <fullName evidence="2">PASTA domain-containing protein</fullName>
    </recommendedName>
</protein>
<evidence type="ECO:0000313" key="4">
    <source>
        <dbReference type="Proteomes" id="UP000318704"/>
    </source>
</evidence>
<feature type="chain" id="PRO_5021806730" description="PASTA domain-containing protein" evidence="1">
    <location>
        <begin position="32"/>
        <end position="371"/>
    </location>
</feature>
<proteinExistence type="predicted"/>
<reference evidence="3 4" key="1">
    <citation type="submission" date="2019-03" db="EMBL/GenBank/DDBJ databases">
        <title>Deep-cultivation of Planctomycetes and their phenomic and genomic characterization uncovers novel biology.</title>
        <authorList>
            <person name="Wiegand S."/>
            <person name="Jogler M."/>
            <person name="Boedeker C."/>
            <person name="Pinto D."/>
            <person name="Vollmers J."/>
            <person name="Rivas-Marin E."/>
            <person name="Kohn T."/>
            <person name="Peeters S.H."/>
            <person name="Heuer A."/>
            <person name="Rast P."/>
            <person name="Oberbeckmann S."/>
            <person name="Bunk B."/>
            <person name="Jeske O."/>
            <person name="Meyerdierks A."/>
            <person name="Storesund J.E."/>
            <person name="Kallscheuer N."/>
            <person name="Luecker S."/>
            <person name="Lage O.M."/>
            <person name="Pohl T."/>
            <person name="Merkel B.J."/>
            <person name="Hornburger P."/>
            <person name="Mueller R.-W."/>
            <person name="Bruemmer F."/>
            <person name="Labrenz M."/>
            <person name="Spormann A.M."/>
            <person name="Op den Camp H."/>
            <person name="Overmann J."/>
            <person name="Amann R."/>
            <person name="Jetten M.S.M."/>
            <person name="Mascher T."/>
            <person name="Medema M.H."/>
            <person name="Devos D.P."/>
            <person name="Kaster A.-K."/>
            <person name="Ovreas L."/>
            <person name="Rohde M."/>
            <person name="Galperin M.Y."/>
            <person name="Jogler C."/>
        </authorList>
    </citation>
    <scope>NUCLEOTIDE SEQUENCE [LARGE SCALE GENOMIC DNA]</scope>
    <source>
        <strain evidence="3 4">V144</strain>
    </source>
</reference>
<dbReference type="RefSeq" id="WP_144986062.1">
    <property type="nucleotide sequence ID" value="NZ_CP037920.1"/>
</dbReference>